<evidence type="ECO:0000256" key="10">
    <source>
        <dbReference type="SAM" id="Phobius"/>
    </source>
</evidence>
<keyword evidence="5 10" id="KW-1133">Transmembrane helix</keyword>
<evidence type="ECO:0000256" key="2">
    <source>
        <dbReference type="ARBA" id="ARBA00007079"/>
    </source>
</evidence>
<evidence type="ECO:0000256" key="9">
    <source>
        <dbReference type="SAM" id="MobiDB-lite"/>
    </source>
</evidence>
<keyword evidence="12" id="KW-1185">Reference proteome</keyword>
<evidence type="ECO:0000256" key="1">
    <source>
        <dbReference type="ARBA" id="ARBA00004141"/>
    </source>
</evidence>
<name>A0A8X7Q2T5_BRACI</name>
<keyword evidence="8" id="KW-0407">Ion channel</keyword>
<comment type="similarity">
    <text evidence="2">Belongs to the aromatic acid exporter (TC 2.A.85) family.</text>
</comment>
<evidence type="ECO:0000256" key="8">
    <source>
        <dbReference type="ARBA" id="ARBA00023303"/>
    </source>
</evidence>
<dbReference type="OrthoDB" id="68611at2759"/>
<comment type="subcellular location">
    <subcellularLocation>
        <location evidence="1">Membrane</location>
        <topology evidence="1">Multi-pass membrane protein</topology>
    </subcellularLocation>
</comment>
<dbReference type="GO" id="GO:0016020">
    <property type="term" value="C:membrane"/>
    <property type="evidence" value="ECO:0007669"/>
    <property type="project" value="UniProtKB-SubCell"/>
</dbReference>
<dbReference type="InterPro" id="IPR020966">
    <property type="entry name" value="ALMT"/>
</dbReference>
<dbReference type="Pfam" id="PF11744">
    <property type="entry name" value="ALMT"/>
    <property type="match status" value="1"/>
</dbReference>
<evidence type="ECO:0000256" key="4">
    <source>
        <dbReference type="ARBA" id="ARBA00022692"/>
    </source>
</evidence>
<accession>A0A8X7Q2T5</accession>
<proteinExistence type="inferred from homology"/>
<organism evidence="11 12">
    <name type="scientific">Brassica carinata</name>
    <name type="common">Ethiopian mustard</name>
    <name type="synonym">Abyssinian cabbage</name>
    <dbReference type="NCBI Taxonomy" id="52824"/>
    <lineage>
        <taxon>Eukaryota</taxon>
        <taxon>Viridiplantae</taxon>
        <taxon>Streptophyta</taxon>
        <taxon>Embryophyta</taxon>
        <taxon>Tracheophyta</taxon>
        <taxon>Spermatophyta</taxon>
        <taxon>Magnoliopsida</taxon>
        <taxon>eudicotyledons</taxon>
        <taxon>Gunneridae</taxon>
        <taxon>Pentapetalae</taxon>
        <taxon>rosids</taxon>
        <taxon>malvids</taxon>
        <taxon>Brassicales</taxon>
        <taxon>Brassicaceae</taxon>
        <taxon>Brassiceae</taxon>
        <taxon>Brassica</taxon>
    </lineage>
</organism>
<evidence type="ECO:0000313" key="11">
    <source>
        <dbReference type="EMBL" id="KAG2261853.1"/>
    </source>
</evidence>
<dbReference type="EMBL" id="JAAMPC010000014">
    <property type="protein sequence ID" value="KAG2261853.1"/>
    <property type="molecule type" value="Genomic_DNA"/>
</dbReference>
<feature type="compositionally biased region" description="Polar residues" evidence="9">
    <location>
        <begin position="385"/>
        <end position="403"/>
    </location>
</feature>
<dbReference type="GO" id="GO:0034220">
    <property type="term" value="P:monoatomic ion transmembrane transport"/>
    <property type="evidence" value="ECO:0007669"/>
    <property type="project" value="UniProtKB-KW"/>
</dbReference>
<feature type="region of interest" description="Disordered" evidence="9">
    <location>
        <begin position="382"/>
        <end position="403"/>
    </location>
</feature>
<keyword evidence="7 10" id="KW-0472">Membrane</keyword>
<dbReference type="AlphaFoldDB" id="A0A8X7Q2T5"/>
<reference evidence="11 12" key="1">
    <citation type="submission" date="2020-02" db="EMBL/GenBank/DDBJ databases">
        <authorList>
            <person name="Ma Q."/>
            <person name="Huang Y."/>
            <person name="Song X."/>
            <person name="Pei D."/>
        </authorList>
    </citation>
    <scope>NUCLEOTIDE SEQUENCE [LARGE SCALE GENOMIC DNA]</scope>
    <source>
        <strain evidence="11">Sxm20200214</strain>
        <tissue evidence="11">Leaf</tissue>
    </source>
</reference>
<keyword evidence="6" id="KW-0406">Ion transport</keyword>
<keyword evidence="4 10" id="KW-0812">Transmembrane</keyword>
<dbReference type="Proteomes" id="UP000886595">
    <property type="component" value="Unassembled WGS sequence"/>
</dbReference>
<feature type="compositionally biased region" description="Basic and acidic residues" evidence="9">
    <location>
        <begin position="522"/>
        <end position="534"/>
    </location>
</feature>
<sequence length="620" mass="68156">MSNKVHERGVVVEEEGSKKATRKIQELPKKILKDIWKVGKDDPRRVKHALKVGVSLSLVSLLYLLEPLFKGIGSNAMWAVLTVVVVLEFSAGATLCKGLNRGLGTLIAGSLAFFIEFVAKDSGKIFRAIFIGASVFTIGAAITYLRFIPYIKKNYDYGMLIFLLTFNLITVSSYRVDAVIKIAHERFYTIAIGVGVCLCMTLLFFPIWSGEDLHKSTVAKLQGLSFSIEACVNEYFEEEEKDKETSDSSEDMICNGYKTVLDSKSTDEALAMYASWEPRHTRHCHRFPWQHYVKVGAVLREFGYTVVALHGCLKTEIQTPRSIRVLFKDPCVRLAGEICKVLTELAASIQNRRHCSPEILSESLQVALQDLNSAIKSQPKLFLGSNENGNVSQNGNSGRHNQNVPVTQHIHKDANDAIAHQNEPGSPLGQNGDVPLQNTGTPRGGNKRSRFGPNSSVSHQNETGSPLGQNGDVPVQNNGTPRGENRSRFGPNSAVSGQNTGTPRGERGSRLGPDGASSFSRLRADTLERRSAGATGERRILMKQLSRIVVMTSLEFSEALPFAAFASLLVEMVARLDNVIEEVEELGTVACFKEYDGNVVDRTDVEVRVEKPADLVVGVE</sequence>
<feature type="region of interest" description="Disordered" evidence="9">
    <location>
        <begin position="419"/>
        <end position="534"/>
    </location>
</feature>
<feature type="transmembrane region" description="Helical" evidence="10">
    <location>
        <begin position="187"/>
        <end position="208"/>
    </location>
</feature>
<evidence type="ECO:0000256" key="7">
    <source>
        <dbReference type="ARBA" id="ARBA00023136"/>
    </source>
</evidence>
<feature type="compositionally biased region" description="Polar residues" evidence="9">
    <location>
        <begin position="452"/>
        <end position="468"/>
    </location>
</feature>
<protein>
    <submittedName>
        <fullName evidence="11">Uncharacterized protein</fullName>
    </submittedName>
</protein>
<feature type="transmembrane region" description="Helical" evidence="10">
    <location>
        <begin position="103"/>
        <end position="119"/>
    </location>
</feature>
<evidence type="ECO:0000256" key="6">
    <source>
        <dbReference type="ARBA" id="ARBA00023065"/>
    </source>
</evidence>
<evidence type="ECO:0000313" key="12">
    <source>
        <dbReference type="Proteomes" id="UP000886595"/>
    </source>
</evidence>
<comment type="caution">
    <text evidence="11">The sequence shown here is derived from an EMBL/GenBank/DDBJ whole genome shotgun (WGS) entry which is preliminary data.</text>
</comment>
<gene>
    <name evidence="11" type="ORF">Bca52824_068932</name>
</gene>
<feature type="transmembrane region" description="Helical" evidence="10">
    <location>
        <begin position="157"/>
        <end position="175"/>
    </location>
</feature>
<evidence type="ECO:0000256" key="3">
    <source>
        <dbReference type="ARBA" id="ARBA00022448"/>
    </source>
</evidence>
<feature type="transmembrane region" description="Helical" evidence="10">
    <location>
        <begin position="125"/>
        <end position="145"/>
    </location>
</feature>
<feature type="transmembrane region" description="Helical" evidence="10">
    <location>
        <begin position="77"/>
        <end position="96"/>
    </location>
</feature>
<evidence type="ECO:0000256" key="5">
    <source>
        <dbReference type="ARBA" id="ARBA00022989"/>
    </source>
</evidence>
<feature type="compositionally biased region" description="Polar residues" evidence="9">
    <location>
        <begin position="493"/>
        <end position="502"/>
    </location>
</feature>
<dbReference type="PANTHER" id="PTHR31086">
    <property type="entry name" value="ALUMINUM-ACTIVATED MALATE TRANSPORTER 10"/>
    <property type="match status" value="1"/>
</dbReference>
<dbReference type="GO" id="GO:0015743">
    <property type="term" value="P:malate transport"/>
    <property type="evidence" value="ECO:0007669"/>
    <property type="project" value="InterPro"/>
</dbReference>
<keyword evidence="3" id="KW-0813">Transport</keyword>